<dbReference type="HOGENOM" id="CLU_1543716_0_0_1"/>
<dbReference type="Proteomes" id="UP000054477">
    <property type="component" value="Unassembled WGS sequence"/>
</dbReference>
<proteinExistence type="predicted"/>
<protein>
    <submittedName>
        <fullName evidence="1">Uncharacterized protein</fullName>
    </submittedName>
</protein>
<evidence type="ECO:0000313" key="1">
    <source>
        <dbReference type="EMBL" id="KIJ92471.1"/>
    </source>
</evidence>
<reference evidence="2" key="2">
    <citation type="submission" date="2015-01" db="EMBL/GenBank/DDBJ databases">
        <title>Evolutionary Origins and Diversification of the Mycorrhizal Mutualists.</title>
        <authorList>
            <consortium name="DOE Joint Genome Institute"/>
            <consortium name="Mycorrhizal Genomics Consortium"/>
            <person name="Kohler A."/>
            <person name="Kuo A."/>
            <person name="Nagy L.G."/>
            <person name="Floudas D."/>
            <person name="Copeland A."/>
            <person name="Barry K.W."/>
            <person name="Cichocki N."/>
            <person name="Veneault-Fourrey C."/>
            <person name="LaButti K."/>
            <person name="Lindquist E.A."/>
            <person name="Lipzen A."/>
            <person name="Lundell T."/>
            <person name="Morin E."/>
            <person name="Murat C."/>
            <person name="Riley R."/>
            <person name="Ohm R."/>
            <person name="Sun H."/>
            <person name="Tunlid A."/>
            <person name="Henrissat B."/>
            <person name="Grigoriev I.V."/>
            <person name="Hibbett D.S."/>
            <person name="Martin F."/>
        </authorList>
    </citation>
    <scope>NUCLEOTIDE SEQUENCE [LARGE SCALE GENOMIC DNA]</scope>
    <source>
        <strain evidence="2">LaAM-08-1</strain>
    </source>
</reference>
<dbReference type="EMBL" id="KN838906">
    <property type="protein sequence ID" value="KIJ92471.1"/>
    <property type="molecule type" value="Genomic_DNA"/>
</dbReference>
<evidence type="ECO:0000313" key="2">
    <source>
        <dbReference type="Proteomes" id="UP000054477"/>
    </source>
</evidence>
<organism evidence="1 2">
    <name type="scientific">Laccaria amethystina LaAM-08-1</name>
    <dbReference type="NCBI Taxonomy" id="1095629"/>
    <lineage>
        <taxon>Eukaryota</taxon>
        <taxon>Fungi</taxon>
        <taxon>Dikarya</taxon>
        <taxon>Basidiomycota</taxon>
        <taxon>Agaricomycotina</taxon>
        <taxon>Agaricomycetes</taxon>
        <taxon>Agaricomycetidae</taxon>
        <taxon>Agaricales</taxon>
        <taxon>Agaricineae</taxon>
        <taxon>Hydnangiaceae</taxon>
        <taxon>Laccaria</taxon>
    </lineage>
</organism>
<feature type="non-terminal residue" evidence="1">
    <location>
        <position position="174"/>
    </location>
</feature>
<dbReference type="AlphaFoldDB" id="A0A0C9X4B1"/>
<sequence length="174" mass="20144">MTLAHRTEVLDAHMGDNNWKKLVNMVSSLCKKWKRIQKALPEAEDKLRKLSATASNEQLQSWDSQESEAQNLRVLDPQAMDIYEAKAPKLPNQKDVQAELMAKEQSLRKNIGLSLWISTGIKLQETQFMKRLDTFEQEAVTTFLEVNFSDEFHVPPVMDEYEHPDDFELLQINP</sequence>
<accession>A0A0C9X4B1</accession>
<reference evidence="1 2" key="1">
    <citation type="submission" date="2014-04" db="EMBL/GenBank/DDBJ databases">
        <authorList>
            <consortium name="DOE Joint Genome Institute"/>
            <person name="Kuo A."/>
            <person name="Kohler A."/>
            <person name="Nagy L.G."/>
            <person name="Floudas D."/>
            <person name="Copeland A."/>
            <person name="Barry K.W."/>
            <person name="Cichocki N."/>
            <person name="Veneault-Fourrey C."/>
            <person name="LaButti K."/>
            <person name="Lindquist E.A."/>
            <person name="Lipzen A."/>
            <person name="Lundell T."/>
            <person name="Morin E."/>
            <person name="Murat C."/>
            <person name="Sun H."/>
            <person name="Tunlid A."/>
            <person name="Henrissat B."/>
            <person name="Grigoriev I.V."/>
            <person name="Hibbett D.S."/>
            <person name="Martin F."/>
            <person name="Nordberg H.P."/>
            <person name="Cantor M.N."/>
            <person name="Hua S.X."/>
        </authorList>
    </citation>
    <scope>NUCLEOTIDE SEQUENCE [LARGE SCALE GENOMIC DNA]</scope>
    <source>
        <strain evidence="1 2">LaAM-08-1</strain>
    </source>
</reference>
<gene>
    <name evidence="1" type="ORF">K443DRAFT_46691</name>
</gene>
<dbReference type="OrthoDB" id="3066345at2759"/>
<name>A0A0C9X4B1_9AGAR</name>
<keyword evidence="2" id="KW-1185">Reference proteome</keyword>